<dbReference type="Pfam" id="PF08281">
    <property type="entry name" value="Sigma70_r4_2"/>
    <property type="match status" value="1"/>
</dbReference>
<feature type="domain" description="RNA polymerase sigma-70 region 2" evidence="8">
    <location>
        <begin position="10"/>
        <end position="76"/>
    </location>
</feature>
<dbReference type="InterPro" id="IPR007627">
    <property type="entry name" value="RNA_pol_sigma70_r2"/>
</dbReference>
<dbReference type="Pfam" id="PF04542">
    <property type="entry name" value="Sigma70_r2"/>
    <property type="match status" value="1"/>
</dbReference>
<dbReference type="InterPro" id="IPR014284">
    <property type="entry name" value="RNA_pol_sigma-70_dom"/>
</dbReference>
<dbReference type="GO" id="GO:0003677">
    <property type="term" value="F:DNA binding"/>
    <property type="evidence" value="ECO:0007669"/>
    <property type="project" value="UniProtKB-KW"/>
</dbReference>
<evidence type="ECO:0000256" key="4">
    <source>
        <dbReference type="ARBA" id="ARBA00023125"/>
    </source>
</evidence>
<dbReference type="NCBIfam" id="TIGR02937">
    <property type="entry name" value="sigma70-ECF"/>
    <property type="match status" value="1"/>
</dbReference>
<keyword evidence="3 6" id="KW-0731">Sigma factor</keyword>
<keyword evidence="4 6" id="KW-0238">DNA-binding</keyword>
<comment type="similarity">
    <text evidence="1 6">Belongs to the sigma-70 factor family. ECF subfamily.</text>
</comment>
<dbReference type="Proteomes" id="UP000474175">
    <property type="component" value="Unassembled WGS sequence"/>
</dbReference>
<gene>
    <name evidence="10" type="ORF">GK108_02760</name>
</gene>
<keyword evidence="2 6" id="KW-0805">Transcription regulation</keyword>
<accession>A0A6L9LA83</accession>
<dbReference type="EMBL" id="JAAFZH010000001">
    <property type="protein sequence ID" value="NDU93779.1"/>
    <property type="molecule type" value="Genomic_DNA"/>
</dbReference>
<dbReference type="InterPro" id="IPR036388">
    <property type="entry name" value="WH-like_DNA-bd_sf"/>
</dbReference>
<dbReference type="InterPro" id="IPR013249">
    <property type="entry name" value="RNA_pol_sigma70_r4_t2"/>
</dbReference>
<dbReference type="Gene3D" id="1.10.1740.10">
    <property type="match status" value="1"/>
</dbReference>
<evidence type="ECO:0000256" key="2">
    <source>
        <dbReference type="ARBA" id="ARBA00023015"/>
    </source>
</evidence>
<dbReference type="RefSeq" id="WP_163942370.1">
    <property type="nucleotide sequence ID" value="NZ_JAAFZH010000001.1"/>
</dbReference>
<dbReference type="GO" id="GO:0006352">
    <property type="term" value="P:DNA-templated transcription initiation"/>
    <property type="evidence" value="ECO:0007669"/>
    <property type="project" value="InterPro"/>
</dbReference>
<dbReference type="SUPFAM" id="SSF88946">
    <property type="entry name" value="Sigma2 domain of RNA polymerase sigma factors"/>
    <property type="match status" value="1"/>
</dbReference>
<feature type="domain" description="RNA polymerase sigma factor 70 region 4 type 2" evidence="9">
    <location>
        <begin position="104"/>
        <end position="154"/>
    </location>
</feature>
<evidence type="ECO:0000256" key="5">
    <source>
        <dbReference type="ARBA" id="ARBA00023163"/>
    </source>
</evidence>
<dbReference type="InterPro" id="IPR000838">
    <property type="entry name" value="RNA_pol_sigma70_ECF_CS"/>
</dbReference>
<evidence type="ECO:0000313" key="10">
    <source>
        <dbReference type="EMBL" id="NDU93779.1"/>
    </source>
</evidence>
<name>A0A6L9LA83_9BACT</name>
<proteinExistence type="inferred from homology"/>
<feature type="region of interest" description="Disordered" evidence="7">
    <location>
        <begin position="76"/>
        <end position="95"/>
    </location>
</feature>
<dbReference type="InterPro" id="IPR013324">
    <property type="entry name" value="RNA_pol_sigma_r3/r4-like"/>
</dbReference>
<evidence type="ECO:0000259" key="9">
    <source>
        <dbReference type="Pfam" id="PF08281"/>
    </source>
</evidence>
<evidence type="ECO:0000256" key="3">
    <source>
        <dbReference type="ARBA" id="ARBA00023082"/>
    </source>
</evidence>
<dbReference type="PANTHER" id="PTHR43133:SF8">
    <property type="entry name" value="RNA POLYMERASE SIGMA FACTOR HI_1459-RELATED"/>
    <property type="match status" value="1"/>
</dbReference>
<keyword evidence="5 6" id="KW-0804">Transcription</keyword>
<evidence type="ECO:0000259" key="8">
    <source>
        <dbReference type="Pfam" id="PF04542"/>
    </source>
</evidence>
<evidence type="ECO:0000256" key="6">
    <source>
        <dbReference type="RuleBase" id="RU000716"/>
    </source>
</evidence>
<dbReference type="InterPro" id="IPR039425">
    <property type="entry name" value="RNA_pol_sigma-70-like"/>
</dbReference>
<dbReference type="Gene3D" id="1.10.10.10">
    <property type="entry name" value="Winged helix-like DNA-binding domain superfamily/Winged helix DNA-binding domain"/>
    <property type="match status" value="1"/>
</dbReference>
<evidence type="ECO:0000256" key="1">
    <source>
        <dbReference type="ARBA" id="ARBA00010641"/>
    </source>
</evidence>
<evidence type="ECO:0000256" key="7">
    <source>
        <dbReference type="SAM" id="MobiDB-lite"/>
    </source>
</evidence>
<dbReference type="AlphaFoldDB" id="A0A6L9LA83"/>
<dbReference type="SUPFAM" id="SSF88659">
    <property type="entry name" value="Sigma3 and sigma4 domains of RNA polymerase sigma factors"/>
    <property type="match status" value="1"/>
</dbReference>
<keyword evidence="11" id="KW-1185">Reference proteome</keyword>
<dbReference type="InterPro" id="IPR013325">
    <property type="entry name" value="RNA_pol_sigma_r2"/>
</dbReference>
<sequence length="164" mass="19151">MTVHSDFNTLYQTYYPKVLKLCLGYTGDYAQAQDLAQETFVKAWQNRSKFKGESLVSTWLYRIAVNTCLNHLRTARTQPTDQLQPHHEQQTTDETNELDQQVRLLYTCISQLAETDRLIISLVLEDTPYPEIAQIAGISEGNLRLKIHRIKQQLTDIYHRYGRF</sequence>
<evidence type="ECO:0000313" key="11">
    <source>
        <dbReference type="Proteomes" id="UP000474175"/>
    </source>
</evidence>
<organism evidence="10 11">
    <name type="scientific">Spirosoma terrae</name>
    <dbReference type="NCBI Taxonomy" id="1968276"/>
    <lineage>
        <taxon>Bacteria</taxon>
        <taxon>Pseudomonadati</taxon>
        <taxon>Bacteroidota</taxon>
        <taxon>Cytophagia</taxon>
        <taxon>Cytophagales</taxon>
        <taxon>Cytophagaceae</taxon>
        <taxon>Spirosoma</taxon>
    </lineage>
</organism>
<dbReference type="PANTHER" id="PTHR43133">
    <property type="entry name" value="RNA POLYMERASE ECF-TYPE SIGMA FACTO"/>
    <property type="match status" value="1"/>
</dbReference>
<dbReference type="PROSITE" id="PS01063">
    <property type="entry name" value="SIGMA70_ECF"/>
    <property type="match status" value="1"/>
</dbReference>
<dbReference type="GO" id="GO:0016987">
    <property type="term" value="F:sigma factor activity"/>
    <property type="evidence" value="ECO:0007669"/>
    <property type="project" value="UniProtKB-KW"/>
</dbReference>
<comment type="caution">
    <text evidence="10">The sequence shown here is derived from an EMBL/GenBank/DDBJ whole genome shotgun (WGS) entry which is preliminary data.</text>
</comment>
<reference evidence="10 11" key="1">
    <citation type="submission" date="2020-02" db="EMBL/GenBank/DDBJ databases">
        <title>Draft genome sequence of two Spirosoma agri KCTC 52727 and Spirosoma terrae KCTC 52035.</title>
        <authorList>
            <person name="Rojas J."/>
            <person name="Ambika Manirajan B."/>
            <person name="Suarez C."/>
            <person name="Ratering S."/>
            <person name="Schnell S."/>
        </authorList>
    </citation>
    <scope>NUCLEOTIDE SEQUENCE [LARGE SCALE GENOMIC DNA]</scope>
    <source>
        <strain evidence="10 11">KCTC 52035</strain>
    </source>
</reference>
<protein>
    <recommendedName>
        <fullName evidence="6">RNA polymerase sigma factor</fullName>
    </recommendedName>
</protein>